<dbReference type="EMBL" id="CAJA01000157">
    <property type="protein sequence ID" value="CCH73172.1"/>
    <property type="molecule type" value="Genomic_DNA"/>
</dbReference>
<organism evidence="1 2">
    <name type="scientific">Nostocoides australiense Ben110</name>
    <dbReference type="NCBI Taxonomy" id="1193182"/>
    <lineage>
        <taxon>Bacteria</taxon>
        <taxon>Bacillati</taxon>
        <taxon>Actinomycetota</taxon>
        <taxon>Actinomycetes</taxon>
        <taxon>Micrococcales</taxon>
        <taxon>Intrasporangiaceae</taxon>
        <taxon>Nostocoides</taxon>
    </lineage>
</organism>
<keyword evidence="2" id="KW-1185">Reference proteome</keyword>
<dbReference type="Proteomes" id="UP000035763">
    <property type="component" value="Unassembled WGS sequence"/>
</dbReference>
<gene>
    <name evidence="1" type="ORF">BN11_240008</name>
</gene>
<evidence type="ECO:0000313" key="1">
    <source>
        <dbReference type="EMBL" id="CCH73172.1"/>
    </source>
</evidence>
<dbReference type="RefSeq" id="WP_048694120.1">
    <property type="nucleotide sequence ID" value="NZ_HG764815.1"/>
</dbReference>
<protein>
    <submittedName>
        <fullName evidence="1">Uncharacterized protein</fullName>
    </submittedName>
</protein>
<evidence type="ECO:0000313" key="2">
    <source>
        <dbReference type="Proteomes" id="UP000035763"/>
    </source>
</evidence>
<name>W6JVU6_9MICO</name>
<comment type="caution">
    <text evidence="1">The sequence shown here is derived from an EMBL/GenBank/DDBJ whole genome shotgun (WGS) entry which is preliminary data.</text>
</comment>
<accession>W6JVU6</accession>
<proteinExistence type="predicted"/>
<dbReference type="AlphaFoldDB" id="W6JVU6"/>
<dbReference type="OrthoDB" id="3309475at2"/>
<reference evidence="1 2" key="1">
    <citation type="journal article" date="2013" name="ISME J.">
        <title>A metabolic model for members of the genus Tetrasphaera involved in enhanced biological phosphorus removal.</title>
        <authorList>
            <person name="Kristiansen R."/>
            <person name="Nguyen H.T.T."/>
            <person name="Saunders A.M."/>
            <person name="Nielsen J.L."/>
            <person name="Wimmer R."/>
            <person name="Le V.Q."/>
            <person name="McIlroy S.J."/>
            <person name="Petrovski S."/>
            <person name="Seviour R.J."/>
            <person name="Calteau A."/>
            <person name="Nielsen K.L."/>
            <person name="Nielsen P.H."/>
        </authorList>
    </citation>
    <scope>NUCLEOTIDE SEQUENCE [LARGE SCALE GENOMIC DNA]</scope>
    <source>
        <strain evidence="1 2">Ben110</strain>
    </source>
</reference>
<dbReference type="Gene3D" id="3.20.20.140">
    <property type="entry name" value="Metal-dependent hydrolases"/>
    <property type="match status" value="1"/>
</dbReference>
<sequence length="655" mass="69548">MCESRDGAHIDDGYHFDFYGSRVEATSAIPRRVALASALGSALLYVPAASRATASAAHGLSGRLVDAAALGAPAGLMAQTHAMHLHASYCEGIASLASHLREAARAKVDFMHYTVHDNRAAIPPGRYRDTVLLSAASEPVINGRSWQWVRTAVPTGCLAQFDRRAGTNRSALHVRSTTKATAETVVGFKADTRANTNLEHRGNIGGRRFQPSIYIGKAQGQAWMELRLHLSMQASGKQLILKYRFGPTGTGIERPTASELVIFRPCPVGVVTQPEVFPDADVATYWPEVVATDNSVTELYLHAVARKSGLVDGYFSGMRMVRTVTGQDALDAAQDTLDAVVARTPTSVISRLGVEFSNAWHVNGYGGRPGVAIPLYDAAARGARLTTADFVDHIHAHDGYAIYNHPFGVLDPGSGADTPAVQKQRVLAEATDLTANRVFGADGIEIAYYLRGRVDLANHMYLGELLVANGIFATWTGVSDNHTGIPGSWTTAKRNNFVTQLWADGTDEDSHATAIQQGLACVSLLGAYAGQLWVSLDDAPMGSASIRPGVTSRQLGVGVTQVPTGGRVEVVKGKVGYAASGAPLTQPGCTVVATLRPADLPSGNAEVVVATETSCFFYLRVRDAAGSIVAFTNPVIHLASTPPSRGAVSDRRLIA</sequence>